<organism evidence="2 3">
    <name type="scientific">Ilyodon furcidens</name>
    <name type="common">goldbreast splitfin</name>
    <dbReference type="NCBI Taxonomy" id="33524"/>
    <lineage>
        <taxon>Eukaryota</taxon>
        <taxon>Metazoa</taxon>
        <taxon>Chordata</taxon>
        <taxon>Craniata</taxon>
        <taxon>Vertebrata</taxon>
        <taxon>Euteleostomi</taxon>
        <taxon>Actinopterygii</taxon>
        <taxon>Neopterygii</taxon>
        <taxon>Teleostei</taxon>
        <taxon>Neoteleostei</taxon>
        <taxon>Acanthomorphata</taxon>
        <taxon>Ovalentaria</taxon>
        <taxon>Atherinomorphae</taxon>
        <taxon>Cyprinodontiformes</taxon>
        <taxon>Goodeidae</taxon>
        <taxon>Ilyodon</taxon>
    </lineage>
</organism>
<evidence type="ECO:0000259" key="1">
    <source>
        <dbReference type="Pfam" id="PF08336"/>
    </source>
</evidence>
<evidence type="ECO:0000313" key="3">
    <source>
        <dbReference type="Proteomes" id="UP001482620"/>
    </source>
</evidence>
<reference evidence="2 3" key="1">
    <citation type="submission" date="2021-06" db="EMBL/GenBank/DDBJ databases">
        <authorList>
            <person name="Palmer J.M."/>
        </authorList>
    </citation>
    <scope>NUCLEOTIDE SEQUENCE [LARGE SCALE GENOMIC DNA]</scope>
    <source>
        <strain evidence="3">if_2019</strain>
        <tissue evidence="2">Muscle</tissue>
    </source>
</reference>
<dbReference type="Pfam" id="PF08336">
    <property type="entry name" value="P4Ha_N"/>
    <property type="match status" value="1"/>
</dbReference>
<name>A0ABV0VAY7_9TELE</name>
<proteinExistence type="predicted"/>
<protein>
    <submittedName>
        <fullName evidence="2">Prolyl 4-hydroxylase, alpha polypeptide</fullName>
    </submittedName>
</protein>
<dbReference type="EMBL" id="JAHRIQ010098735">
    <property type="protein sequence ID" value="MEQ2253626.1"/>
    <property type="molecule type" value="Genomic_DNA"/>
</dbReference>
<dbReference type="InterPro" id="IPR013547">
    <property type="entry name" value="P4H_N"/>
</dbReference>
<keyword evidence="3" id="KW-1185">Reference proteome</keyword>
<accession>A0ABV0VAY7</accession>
<gene>
    <name evidence="2" type="primary">P4HA2_3</name>
    <name evidence="2" type="ORF">ILYODFUR_034148</name>
</gene>
<evidence type="ECO:0000313" key="2">
    <source>
        <dbReference type="EMBL" id="MEQ2253626.1"/>
    </source>
</evidence>
<comment type="caution">
    <text evidence="2">The sequence shown here is derived from an EMBL/GenBank/DDBJ whole genome shotgun (WGS) entry which is preliminary data.</text>
</comment>
<dbReference type="Gene3D" id="6.10.140.1460">
    <property type="match status" value="1"/>
</dbReference>
<sequence length="111" mass="12496">MTDLLYTEKELVQSLREYIRAEESKLAAVKSWASKLDALTKVSTSDPEGYLAHPVNAYKLMKRLNTEWSELETLVLQNPSDGKEVCPVLMTQSVNSVCLHVNQLITTQSLL</sequence>
<dbReference type="Proteomes" id="UP001482620">
    <property type="component" value="Unassembled WGS sequence"/>
</dbReference>
<feature type="domain" description="Prolyl 4-hydroxylase N-terminal" evidence="1">
    <location>
        <begin position="1"/>
        <end position="82"/>
    </location>
</feature>